<comment type="caution">
    <text evidence="5">The sequence shown here is derived from an EMBL/GenBank/DDBJ whole genome shotgun (WGS) entry which is preliminary data.</text>
</comment>
<dbReference type="SUPFAM" id="SSF56574">
    <property type="entry name" value="Serpins"/>
    <property type="match status" value="1"/>
</dbReference>
<dbReference type="InterPro" id="IPR023795">
    <property type="entry name" value="Serpin_CS"/>
</dbReference>
<dbReference type="GO" id="GO:0004867">
    <property type="term" value="F:serine-type endopeptidase inhibitor activity"/>
    <property type="evidence" value="ECO:0007669"/>
    <property type="project" value="InterPro"/>
</dbReference>
<accession>A0A835BK60</accession>
<evidence type="ECO:0000259" key="4">
    <source>
        <dbReference type="SMART" id="SM00093"/>
    </source>
</evidence>
<sequence>MAGKKRRRRTEKTARRTTRACLTALSLSLTKHLAPANGGDVVTAAAACGDANLAFSPAAIYAAMAFLAAGAHGDTLQEILDALGGESRDDLAAFASAVAERALADTSRSGGPAVAFACGAWHDAAWTLCPEFRDAATAAYKADARAIDFSHEPERAVNEINGCVESATNKRIDSILDPSSVNTSTNLVVTSAIYFKGKWDAPFRRSHTMVDKFYRLDGSTTDVPFMRSSRSQLIGVRKGYKVLKLPYRSPAPPPLLLPPPPPRRRKGGSSQQGEAGDEISNASDDDELPKYSMCIFLPDERDGLAAVVEQMASGPGFWHYRLPTMRVPVGDFRLPKFKLSISSSMKHVLRDDMGINSVFSDVDADLSDMAKRNDGGDEPGTPLHVGDVRHKAVLEVNEEGTMAMAATGSYLLCGANVVMDQPETVDFVADHPFLFFVIEEMSRAIVFVGRVLDPLISGL</sequence>
<dbReference type="AlphaFoldDB" id="A0A835BK60"/>
<proteinExistence type="inferred from homology"/>
<keyword evidence="6" id="KW-1185">Reference proteome</keyword>
<dbReference type="InterPro" id="IPR023796">
    <property type="entry name" value="Serpin_dom"/>
</dbReference>
<dbReference type="GO" id="GO:0005615">
    <property type="term" value="C:extracellular space"/>
    <property type="evidence" value="ECO:0007669"/>
    <property type="project" value="InterPro"/>
</dbReference>
<feature type="domain" description="Serpin" evidence="4">
    <location>
        <begin position="27"/>
        <end position="454"/>
    </location>
</feature>
<dbReference type="Gramene" id="Dexi8A01G0008120.1">
    <property type="protein sequence ID" value="Dexi8A01G0008120.1:cds"/>
    <property type="gene ID" value="Dexi8A01G0008120"/>
</dbReference>
<name>A0A835BK60_9POAL</name>
<dbReference type="PANTHER" id="PTHR11461">
    <property type="entry name" value="SERINE PROTEASE INHIBITOR, SERPIN"/>
    <property type="match status" value="1"/>
</dbReference>
<gene>
    <name evidence="5" type="ORF">HU200_034725</name>
</gene>
<dbReference type="CDD" id="cd02043">
    <property type="entry name" value="serpinP_plants"/>
    <property type="match status" value="1"/>
</dbReference>
<evidence type="ECO:0000313" key="5">
    <source>
        <dbReference type="EMBL" id="KAF8699381.1"/>
    </source>
</evidence>
<evidence type="ECO:0000256" key="2">
    <source>
        <dbReference type="RuleBase" id="RU000411"/>
    </source>
</evidence>
<organism evidence="5 6">
    <name type="scientific">Digitaria exilis</name>
    <dbReference type="NCBI Taxonomy" id="1010633"/>
    <lineage>
        <taxon>Eukaryota</taxon>
        <taxon>Viridiplantae</taxon>
        <taxon>Streptophyta</taxon>
        <taxon>Embryophyta</taxon>
        <taxon>Tracheophyta</taxon>
        <taxon>Spermatophyta</taxon>
        <taxon>Magnoliopsida</taxon>
        <taxon>Liliopsida</taxon>
        <taxon>Poales</taxon>
        <taxon>Poaceae</taxon>
        <taxon>PACMAD clade</taxon>
        <taxon>Panicoideae</taxon>
        <taxon>Panicodae</taxon>
        <taxon>Paniceae</taxon>
        <taxon>Anthephorinae</taxon>
        <taxon>Digitaria</taxon>
    </lineage>
</organism>
<evidence type="ECO:0000256" key="3">
    <source>
        <dbReference type="SAM" id="MobiDB-lite"/>
    </source>
</evidence>
<dbReference type="OrthoDB" id="680807at2759"/>
<dbReference type="SMART" id="SM00093">
    <property type="entry name" value="SERPIN"/>
    <property type="match status" value="1"/>
</dbReference>
<dbReference type="Gene3D" id="3.30.497.10">
    <property type="entry name" value="Antithrombin, subunit I, domain 2"/>
    <property type="match status" value="1"/>
</dbReference>
<dbReference type="Pfam" id="PF00079">
    <property type="entry name" value="Serpin"/>
    <property type="match status" value="2"/>
</dbReference>
<comment type="similarity">
    <text evidence="1 2">Belongs to the serpin family.</text>
</comment>
<dbReference type="InterPro" id="IPR042185">
    <property type="entry name" value="Serpin_sf_2"/>
</dbReference>
<dbReference type="Gene3D" id="2.30.39.10">
    <property type="entry name" value="Alpha-1-antitrypsin, domain 1"/>
    <property type="match status" value="1"/>
</dbReference>
<dbReference type="InterPro" id="IPR036186">
    <property type="entry name" value="Serpin_sf"/>
</dbReference>
<dbReference type="EMBL" id="JACEFO010001856">
    <property type="protein sequence ID" value="KAF8699381.1"/>
    <property type="molecule type" value="Genomic_DNA"/>
</dbReference>
<dbReference type="PANTHER" id="PTHR11461:SF379">
    <property type="entry name" value="SERPIN DOMAIN-CONTAINING PROTEIN"/>
    <property type="match status" value="1"/>
</dbReference>
<protein>
    <recommendedName>
        <fullName evidence="4">Serpin domain-containing protein</fullName>
    </recommendedName>
</protein>
<feature type="compositionally biased region" description="Pro residues" evidence="3">
    <location>
        <begin position="249"/>
        <end position="261"/>
    </location>
</feature>
<feature type="region of interest" description="Disordered" evidence="3">
    <location>
        <begin position="245"/>
        <end position="286"/>
    </location>
</feature>
<dbReference type="Proteomes" id="UP000636709">
    <property type="component" value="Unassembled WGS sequence"/>
</dbReference>
<evidence type="ECO:0000256" key="1">
    <source>
        <dbReference type="ARBA" id="ARBA00009500"/>
    </source>
</evidence>
<dbReference type="InterPro" id="IPR000215">
    <property type="entry name" value="Serpin_fam"/>
</dbReference>
<evidence type="ECO:0000313" key="6">
    <source>
        <dbReference type="Proteomes" id="UP000636709"/>
    </source>
</evidence>
<dbReference type="PROSITE" id="PS00284">
    <property type="entry name" value="SERPIN"/>
    <property type="match status" value="1"/>
</dbReference>
<dbReference type="InterPro" id="IPR042178">
    <property type="entry name" value="Serpin_sf_1"/>
</dbReference>
<reference evidence="5" key="1">
    <citation type="submission" date="2020-07" db="EMBL/GenBank/DDBJ databases">
        <title>Genome sequence and genetic diversity analysis of an under-domesticated orphan crop, white fonio (Digitaria exilis).</title>
        <authorList>
            <person name="Bennetzen J.L."/>
            <person name="Chen S."/>
            <person name="Ma X."/>
            <person name="Wang X."/>
            <person name="Yssel A.E.J."/>
            <person name="Chaluvadi S.R."/>
            <person name="Johnson M."/>
            <person name="Gangashetty P."/>
            <person name="Hamidou F."/>
            <person name="Sanogo M.D."/>
            <person name="Zwaenepoel A."/>
            <person name="Wallace J."/>
            <person name="Van De Peer Y."/>
            <person name="Van Deynze A."/>
        </authorList>
    </citation>
    <scope>NUCLEOTIDE SEQUENCE</scope>
    <source>
        <tissue evidence="5">Leaves</tissue>
    </source>
</reference>